<keyword evidence="2" id="KW-0812">Transmembrane</keyword>
<feature type="region of interest" description="Disordered" evidence="1">
    <location>
        <begin position="53"/>
        <end position="98"/>
    </location>
</feature>
<keyword evidence="2" id="KW-1133">Transmembrane helix</keyword>
<evidence type="ECO:0000256" key="1">
    <source>
        <dbReference type="SAM" id="MobiDB-lite"/>
    </source>
</evidence>
<dbReference type="Proteomes" id="UP001324427">
    <property type="component" value="Unassembled WGS sequence"/>
</dbReference>
<organism evidence="3 4">
    <name type="scientific">Oleoguttula mirabilis</name>
    <dbReference type="NCBI Taxonomy" id="1507867"/>
    <lineage>
        <taxon>Eukaryota</taxon>
        <taxon>Fungi</taxon>
        <taxon>Dikarya</taxon>
        <taxon>Ascomycota</taxon>
        <taxon>Pezizomycotina</taxon>
        <taxon>Dothideomycetes</taxon>
        <taxon>Dothideomycetidae</taxon>
        <taxon>Mycosphaerellales</taxon>
        <taxon>Teratosphaeriaceae</taxon>
        <taxon>Oleoguttula</taxon>
    </lineage>
</organism>
<accession>A0AAV9JEX1</accession>
<feature type="transmembrane region" description="Helical" evidence="2">
    <location>
        <begin position="12"/>
        <end position="32"/>
    </location>
</feature>
<dbReference type="PANTHER" id="PTHR40020">
    <property type="entry name" value="CYTOCHROME C OXIDASE ASSEMBLY FACTOR 2"/>
    <property type="match status" value="1"/>
</dbReference>
<keyword evidence="4" id="KW-1185">Reference proteome</keyword>
<dbReference type="AlphaFoldDB" id="A0AAV9JEX1"/>
<evidence type="ECO:0000313" key="4">
    <source>
        <dbReference type="Proteomes" id="UP001324427"/>
    </source>
</evidence>
<keyword evidence="2" id="KW-0472">Membrane</keyword>
<evidence type="ECO:0000256" key="2">
    <source>
        <dbReference type="SAM" id="Phobius"/>
    </source>
</evidence>
<proteinExistence type="predicted"/>
<dbReference type="PANTHER" id="PTHR40020:SF1">
    <property type="entry name" value="CYTOCHROME C OXIDASE ASSEMBLY FACTOR 2"/>
    <property type="match status" value="1"/>
</dbReference>
<dbReference type="EMBL" id="JAVFHQ010000030">
    <property type="protein sequence ID" value="KAK4543735.1"/>
    <property type="molecule type" value="Genomic_DNA"/>
</dbReference>
<comment type="caution">
    <text evidence="3">The sequence shown here is derived from an EMBL/GenBank/DDBJ whole genome shotgun (WGS) entry which is preliminary data.</text>
</comment>
<gene>
    <name evidence="3" type="ORF">LTR36_005380</name>
</gene>
<name>A0AAV9JEX1_9PEZI</name>
<evidence type="ECO:0000313" key="3">
    <source>
        <dbReference type="EMBL" id="KAK4543735.1"/>
    </source>
</evidence>
<protein>
    <submittedName>
        <fullName evidence="3">Uncharacterized protein</fullName>
    </submittedName>
</protein>
<dbReference type="GO" id="GO:0033617">
    <property type="term" value="P:mitochondrial respiratory chain complex IV assembly"/>
    <property type="evidence" value="ECO:0007669"/>
    <property type="project" value="TreeGrafter"/>
</dbReference>
<reference evidence="3 4" key="1">
    <citation type="submission" date="2021-11" db="EMBL/GenBank/DDBJ databases">
        <title>Black yeast isolated from Biological Soil Crust.</title>
        <authorList>
            <person name="Kurbessoian T."/>
        </authorList>
    </citation>
    <scope>NUCLEOTIDE SEQUENCE [LARGE SCALE GENOMIC DNA]</scope>
    <source>
        <strain evidence="3 4">CCFEE 5522</strain>
    </source>
</reference>
<sequence length="138" mass="15039">MHYLHPRSRTTGTLFTATLAVSFLVVALPHLLPCPVDRRQFADTIEMPDGTIKRRRRKSQAPEEEAGLAKAIADDDMQQAVSEGRPKRECPVPKPGGLVGQIMGFESKERERPAEVVVQGLVKARRAGARGGDAGETP</sequence>
<dbReference type="GO" id="GO:0005759">
    <property type="term" value="C:mitochondrial matrix"/>
    <property type="evidence" value="ECO:0007669"/>
    <property type="project" value="TreeGrafter"/>
</dbReference>